<gene>
    <name evidence="1" type="ORF">RchiOBHm_Chr5g0055081</name>
</gene>
<accession>A0A2P6QGA2</accession>
<name>A0A2P6QGA2_ROSCH</name>
<proteinExistence type="predicted"/>
<evidence type="ECO:0000313" key="1">
    <source>
        <dbReference type="EMBL" id="PRQ33213.1"/>
    </source>
</evidence>
<dbReference type="Gramene" id="PRQ33213">
    <property type="protein sequence ID" value="PRQ33213"/>
    <property type="gene ID" value="RchiOBHm_Chr5g0055081"/>
</dbReference>
<dbReference type="AlphaFoldDB" id="A0A2P6QGA2"/>
<organism evidence="1 2">
    <name type="scientific">Rosa chinensis</name>
    <name type="common">China rose</name>
    <dbReference type="NCBI Taxonomy" id="74649"/>
    <lineage>
        <taxon>Eukaryota</taxon>
        <taxon>Viridiplantae</taxon>
        <taxon>Streptophyta</taxon>
        <taxon>Embryophyta</taxon>
        <taxon>Tracheophyta</taxon>
        <taxon>Spermatophyta</taxon>
        <taxon>Magnoliopsida</taxon>
        <taxon>eudicotyledons</taxon>
        <taxon>Gunneridae</taxon>
        <taxon>Pentapetalae</taxon>
        <taxon>rosids</taxon>
        <taxon>fabids</taxon>
        <taxon>Rosales</taxon>
        <taxon>Rosaceae</taxon>
        <taxon>Rosoideae</taxon>
        <taxon>Rosoideae incertae sedis</taxon>
        <taxon>Rosa</taxon>
    </lineage>
</organism>
<keyword evidence="2" id="KW-1185">Reference proteome</keyword>
<reference evidence="1 2" key="1">
    <citation type="journal article" date="2018" name="Nat. Genet.">
        <title>The Rosa genome provides new insights in the design of modern roses.</title>
        <authorList>
            <person name="Bendahmane M."/>
        </authorList>
    </citation>
    <scope>NUCLEOTIDE SEQUENCE [LARGE SCALE GENOMIC DNA]</scope>
    <source>
        <strain evidence="2">cv. Old Blush</strain>
    </source>
</reference>
<sequence>MVLTSIDLLFRSSHDGLQNQTFRIMPLFKFRVLSLLPFNFLFQNLGYSYKNLGIQSEWT</sequence>
<dbReference type="EMBL" id="PDCK01000043">
    <property type="protein sequence ID" value="PRQ33213.1"/>
    <property type="molecule type" value="Genomic_DNA"/>
</dbReference>
<evidence type="ECO:0000313" key="2">
    <source>
        <dbReference type="Proteomes" id="UP000238479"/>
    </source>
</evidence>
<dbReference type="Proteomes" id="UP000238479">
    <property type="component" value="Chromosome 5"/>
</dbReference>
<comment type="caution">
    <text evidence="1">The sequence shown here is derived from an EMBL/GenBank/DDBJ whole genome shotgun (WGS) entry which is preliminary data.</text>
</comment>
<protein>
    <submittedName>
        <fullName evidence="1">Uncharacterized protein</fullName>
    </submittedName>
</protein>